<evidence type="ECO:0000256" key="5">
    <source>
        <dbReference type="ARBA" id="ARBA00023128"/>
    </source>
</evidence>
<dbReference type="InterPro" id="IPR018376">
    <property type="entry name" value="Enoyl-CoA_hyd/isom_CS"/>
</dbReference>
<dbReference type="FunFam" id="1.10.12.10:FF:000001">
    <property type="entry name" value="Probable enoyl-CoA hydratase, mitochondrial"/>
    <property type="match status" value="1"/>
</dbReference>
<dbReference type="PROSITE" id="PS00166">
    <property type="entry name" value="ENOYL_COA_HYDRATASE"/>
    <property type="match status" value="1"/>
</dbReference>
<dbReference type="AlphaFoldDB" id="A0A023EN25"/>
<reference evidence="8" key="1">
    <citation type="journal article" date="2014" name="PLoS Negl. Trop. Dis.">
        <title>Identification and characterization of seminal fluid proteins in the Asian tiger mosquito, Aedes albopictus.</title>
        <authorList>
            <person name="Boes K.E."/>
            <person name="Ribeiro J.M."/>
            <person name="Wong A."/>
            <person name="Harrington L.C."/>
            <person name="Wolfner M.F."/>
            <person name="Sirot L.K."/>
        </authorList>
    </citation>
    <scope>NUCLEOTIDE SEQUENCE</scope>
    <source>
        <tissue evidence="8">Reproductive organs</tissue>
    </source>
</reference>
<evidence type="ECO:0000256" key="1">
    <source>
        <dbReference type="ARBA" id="ARBA00004173"/>
    </source>
</evidence>
<dbReference type="PANTHER" id="PTHR11941:SF171">
    <property type="entry name" value="SD19268P"/>
    <property type="match status" value="1"/>
</dbReference>
<keyword evidence="4" id="KW-0007">Acetylation</keyword>
<dbReference type="PANTHER" id="PTHR11941">
    <property type="entry name" value="ENOYL-COA HYDRATASE-RELATED"/>
    <property type="match status" value="1"/>
</dbReference>
<keyword evidence="5" id="KW-0496">Mitochondrion</keyword>
<keyword evidence="3" id="KW-0809">Transit peptide</keyword>
<dbReference type="GO" id="GO:0006635">
    <property type="term" value="P:fatty acid beta-oxidation"/>
    <property type="evidence" value="ECO:0007669"/>
    <property type="project" value="TreeGrafter"/>
</dbReference>
<dbReference type="GO" id="GO:0003723">
    <property type="term" value="F:RNA binding"/>
    <property type="evidence" value="ECO:0007669"/>
    <property type="project" value="UniProtKB-ARBA"/>
</dbReference>
<dbReference type="InterPro" id="IPR001753">
    <property type="entry name" value="Enoyl-CoA_hydra/iso"/>
</dbReference>
<dbReference type="FunFam" id="3.90.226.10:FF:000022">
    <property type="entry name" value="methylglutaconyl-CoA hydratase, mitochondrial isoform X1"/>
    <property type="match status" value="1"/>
</dbReference>
<dbReference type="CDD" id="cd06558">
    <property type="entry name" value="crotonase-like"/>
    <property type="match status" value="1"/>
</dbReference>
<comment type="subcellular location">
    <subcellularLocation>
        <location evidence="1">Mitochondrion</location>
    </subcellularLocation>
</comment>
<accession>A0A023EN25</accession>
<dbReference type="Pfam" id="PF00378">
    <property type="entry name" value="ECH_1"/>
    <property type="match status" value="1"/>
</dbReference>
<dbReference type="VEuPathDB" id="VectorBase:AALF012885"/>
<sequence length="307" mass="33132">MLLKFAKTLPILPQTSAFAANCIRPLSTTRRSFSTTDINARQELQLTYLTEDDKQGIAVLGLNRAKARNSFSRSLVDHLLESIEVLAHDKNVRVVILRSLVPGIFCAGADLKERATMTQQDVGRFVSKLRLMMTNIEQLPAPVIAAIDGPALGGGLEMALACDMRVVTSNVKLGLVETKLGIIPGAGGTQRLPRILNPVIAKELIFTARQISGEEAKSLGIANYAVTPNEDGDAAFQKALELAMEIVPNGPVGVRMAKKAIDKGLQVDLATGCAIEEACYAQIIPTKDRLEGLKAFAEKRKPKFVGE</sequence>
<proteinExistence type="evidence at transcript level"/>
<protein>
    <submittedName>
        <fullName evidence="8">Putative enoyl-coa hydratase</fullName>
    </submittedName>
</protein>
<dbReference type="GO" id="GO:0005739">
    <property type="term" value="C:mitochondrion"/>
    <property type="evidence" value="ECO:0007669"/>
    <property type="project" value="UniProtKB-SubCell"/>
</dbReference>
<evidence type="ECO:0000256" key="2">
    <source>
        <dbReference type="ARBA" id="ARBA00005254"/>
    </source>
</evidence>
<dbReference type="SUPFAM" id="SSF52096">
    <property type="entry name" value="ClpP/crotonase"/>
    <property type="match status" value="1"/>
</dbReference>
<dbReference type="VEuPathDB" id="VectorBase:AALFPA_076607"/>
<evidence type="ECO:0000256" key="3">
    <source>
        <dbReference type="ARBA" id="ARBA00022946"/>
    </source>
</evidence>
<dbReference type="Gene3D" id="3.90.226.10">
    <property type="entry name" value="2-enoyl-CoA Hydratase, Chain A, domain 1"/>
    <property type="match status" value="1"/>
</dbReference>
<dbReference type="InterPro" id="IPR014748">
    <property type="entry name" value="Enoyl-CoA_hydra_C"/>
</dbReference>
<evidence type="ECO:0000256" key="7">
    <source>
        <dbReference type="RuleBase" id="RU003707"/>
    </source>
</evidence>
<dbReference type="GO" id="GO:0004300">
    <property type="term" value="F:enoyl-CoA hydratase activity"/>
    <property type="evidence" value="ECO:0007669"/>
    <property type="project" value="UniProtKB-ARBA"/>
</dbReference>
<comment type="similarity">
    <text evidence="2 7">Belongs to the enoyl-CoA hydratase/isomerase family.</text>
</comment>
<evidence type="ECO:0000313" key="8">
    <source>
        <dbReference type="EMBL" id="JAC10793.1"/>
    </source>
</evidence>
<dbReference type="InterPro" id="IPR029045">
    <property type="entry name" value="ClpP/crotonase-like_dom_sf"/>
</dbReference>
<evidence type="ECO:0000256" key="6">
    <source>
        <dbReference type="ARBA" id="ARBA00023239"/>
    </source>
</evidence>
<organism evidence="8">
    <name type="scientific">Aedes albopictus</name>
    <name type="common">Asian tiger mosquito</name>
    <name type="synonym">Stegomyia albopicta</name>
    <dbReference type="NCBI Taxonomy" id="7160"/>
    <lineage>
        <taxon>Eukaryota</taxon>
        <taxon>Metazoa</taxon>
        <taxon>Ecdysozoa</taxon>
        <taxon>Arthropoda</taxon>
        <taxon>Hexapoda</taxon>
        <taxon>Insecta</taxon>
        <taxon>Pterygota</taxon>
        <taxon>Neoptera</taxon>
        <taxon>Endopterygota</taxon>
        <taxon>Diptera</taxon>
        <taxon>Nematocera</taxon>
        <taxon>Culicoidea</taxon>
        <taxon>Culicidae</taxon>
        <taxon>Culicinae</taxon>
        <taxon>Aedini</taxon>
        <taxon>Aedes</taxon>
        <taxon>Stegomyia</taxon>
    </lineage>
</organism>
<dbReference type="EMBL" id="GAPW01002805">
    <property type="protein sequence ID" value="JAC10793.1"/>
    <property type="molecule type" value="mRNA"/>
</dbReference>
<name>A0A023EN25_AEDAL</name>
<evidence type="ECO:0000256" key="4">
    <source>
        <dbReference type="ARBA" id="ARBA00022990"/>
    </source>
</evidence>
<keyword evidence="6" id="KW-0456">Lyase</keyword>
<dbReference type="VEuPathDB" id="VectorBase:AALC636_026373"/>
<dbReference type="Gene3D" id="1.10.12.10">
    <property type="entry name" value="Lyase 2-enoyl-coa Hydratase, Chain A, domain 2"/>
    <property type="match status" value="1"/>
</dbReference>